<dbReference type="Gene3D" id="3.90.79.10">
    <property type="entry name" value="Nucleoside Triphosphate Pyrophosphohydrolase"/>
    <property type="match status" value="1"/>
</dbReference>
<sequence>MTEAAAASSAVAVMEEERLDKLCFLLLLFVIFIFWKCRGEVHRDGDYHRAVHVWIYAESTQELLLQRRADCKDSYPGQWDISSAGHISAGDSSLVSAQRELQEELGISLPKDAFEFIFIYLQECVINDGKFINNEFNDVYLVTTVDPIPLEAFTLQETEVSAVKYISHEEYRSLLVKEDPDYVPYDVDEQYGQLFEIIRKRYTENTVARSLSLQKQLCRYASVSLDAELTGLSNTDRKTLGLLIKAAKLMDEIFYLQAKGDQGNQIEKNRKLGNKTCNLLNRKVWYSNPALRDWLKEHAGASELDKLKWLYYSINKSPWSCLDENEAFLTTTDSAIKLLPEATKPVSGWKGLEYKAAFPSLKPPGANFYPPDMDKMEFKLWNDSLTEKEQNDAMGFFTVIKRHSEFSLDSSLSSHAVHGTNHLMTAHDLYSVPYSKEYNSFLRKAAELLHEAGDLAGSTSLKRLLHSKADAFFSNDYYESDIAWMELDSKLDITIGPYETYEDEIFGYKATFEAFIGIRDDKATAQLKLFGDNLQFLEQNLPMDSAYKSKNVNAAPIRVIQLLYNAGDVKGPQTVAFNLPNDERIVKDRGTSMVMLKNVSEAKFKHILQPIADVCISKEQKGLVDFESFFTHTICHECCHGIGPHTITLPDGQKSTVRKELQELHSALEEAKADIVGLWALKFLINQDLLPRSLVKSMYVSFLTGCFRSVRFGLAEAHGKGQALQFNWMYEKEAFILHPDETFSVDFAKVEEAVENLSREILTIQAKGDKEAANLRLQKYCKMTRPLKLALEKLESVQVPVDIAPIFPIVNEIAE</sequence>
<dbReference type="EMBL" id="VDCV01000003">
    <property type="protein sequence ID" value="KAB5564938.1"/>
    <property type="molecule type" value="Genomic_DNA"/>
</dbReference>
<evidence type="ECO:0000313" key="4">
    <source>
        <dbReference type="EMBL" id="KAB5564938.1"/>
    </source>
</evidence>
<dbReference type="PANTHER" id="PTHR23422:SF9">
    <property type="entry name" value="ZN-DEPENDENT HYDROLASE"/>
    <property type="match status" value="1"/>
</dbReference>
<dbReference type="GO" id="GO:0005737">
    <property type="term" value="C:cytoplasm"/>
    <property type="evidence" value="ECO:0007669"/>
    <property type="project" value="TreeGrafter"/>
</dbReference>
<dbReference type="Gene3D" id="3.30.540.30">
    <property type="match status" value="1"/>
</dbReference>
<evidence type="ECO:0000256" key="1">
    <source>
        <dbReference type="ARBA" id="ARBA00022723"/>
    </source>
</evidence>
<dbReference type="SUPFAM" id="SSF55811">
    <property type="entry name" value="Nudix"/>
    <property type="match status" value="1"/>
</dbReference>
<dbReference type="InterPro" id="IPR015797">
    <property type="entry name" value="NUDIX_hydrolase-like_dom_sf"/>
</dbReference>
<accession>A0A5N5ND06</accession>
<dbReference type="PROSITE" id="PS51462">
    <property type="entry name" value="NUDIX"/>
    <property type="match status" value="1"/>
</dbReference>
<evidence type="ECO:0000259" key="3">
    <source>
        <dbReference type="PROSITE" id="PS51462"/>
    </source>
</evidence>
<dbReference type="AlphaFoldDB" id="A0A5N5ND06"/>
<dbReference type="GO" id="GO:0046872">
    <property type="term" value="F:metal ion binding"/>
    <property type="evidence" value="ECO:0007669"/>
    <property type="project" value="UniProtKB-KW"/>
</dbReference>
<proteinExistence type="predicted"/>
<protein>
    <recommendedName>
        <fullName evidence="3">Nudix hydrolase domain-containing protein</fullName>
    </recommendedName>
</protein>
<dbReference type="GO" id="GO:0008239">
    <property type="term" value="F:dipeptidyl-peptidase activity"/>
    <property type="evidence" value="ECO:0007669"/>
    <property type="project" value="TreeGrafter"/>
</dbReference>
<dbReference type="InterPro" id="IPR039461">
    <property type="entry name" value="Peptidase_M49"/>
</dbReference>
<evidence type="ECO:0000256" key="2">
    <source>
        <dbReference type="ARBA" id="ARBA00022801"/>
    </source>
</evidence>
<name>A0A5N5ND06_9ROSI</name>
<dbReference type="CDD" id="cd04692">
    <property type="entry name" value="NUDIX_Hydrolase"/>
    <property type="match status" value="1"/>
</dbReference>
<dbReference type="Proteomes" id="UP000326939">
    <property type="component" value="Chromosome 3"/>
</dbReference>
<keyword evidence="5" id="KW-1185">Reference proteome</keyword>
<dbReference type="Pfam" id="PF00293">
    <property type="entry name" value="NUDIX"/>
    <property type="match status" value="1"/>
</dbReference>
<gene>
    <name evidence="4" type="ORF">DKX38_004992</name>
</gene>
<dbReference type="InterPro" id="IPR000086">
    <property type="entry name" value="NUDIX_hydrolase_dom"/>
</dbReference>
<keyword evidence="1" id="KW-0479">Metal-binding</keyword>
<comment type="caution">
    <text evidence="4">The sequence shown here is derived from an EMBL/GenBank/DDBJ whole genome shotgun (WGS) entry which is preliminary data.</text>
</comment>
<dbReference type="Pfam" id="PF03571">
    <property type="entry name" value="Peptidase_M49"/>
    <property type="match status" value="1"/>
</dbReference>
<organism evidence="4 5">
    <name type="scientific">Salix brachista</name>
    <dbReference type="NCBI Taxonomy" id="2182728"/>
    <lineage>
        <taxon>Eukaryota</taxon>
        <taxon>Viridiplantae</taxon>
        <taxon>Streptophyta</taxon>
        <taxon>Embryophyta</taxon>
        <taxon>Tracheophyta</taxon>
        <taxon>Spermatophyta</taxon>
        <taxon>Magnoliopsida</taxon>
        <taxon>eudicotyledons</taxon>
        <taxon>Gunneridae</taxon>
        <taxon>Pentapetalae</taxon>
        <taxon>rosids</taxon>
        <taxon>fabids</taxon>
        <taxon>Malpighiales</taxon>
        <taxon>Salicaceae</taxon>
        <taxon>Saliceae</taxon>
        <taxon>Salix</taxon>
    </lineage>
</organism>
<feature type="domain" description="Nudix hydrolase" evidence="3">
    <location>
        <begin position="46"/>
        <end position="188"/>
    </location>
</feature>
<reference evidence="5" key="1">
    <citation type="journal article" date="2019" name="Gigascience">
        <title>De novo genome assembly of the endangered Acer yangbiense, a plant species with extremely small populations endemic to Yunnan Province, China.</title>
        <authorList>
            <person name="Yang J."/>
            <person name="Wariss H.M."/>
            <person name="Tao L."/>
            <person name="Zhang R."/>
            <person name="Yun Q."/>
            <person name="Hollingsworth P."/>
            <person name="Dao Z."/>
            <person name="Luo G."/>
            <person name="Guo H."/>
            <person name="Ma Y."/>
            <person name="Sun W."/>
        </authorList>
    </citation>
    <scope>NUCLEOTIDE SEQUENCE [LARGE SCALE GENOMIC DNA]</scope>
    <source>
        <strain evidence="5">cv. br00</strain>
    </source>
</reference>
<keyword evidence="2" id="KW-0378">Hydrolase</keyword>
<dbReference type="PANTHER" id="PTHR23422">
    <property type="entry name" value="DIPEPTIDYL PEPTIDASE III-RELATED"/>
    <property type="match status" value="1"/>
</dbReference>
<evidence type="ECO:0000313" key="5">
    <source>
        <dbReference type="Proteomes" id="UP000326939"/>
    </source>
</evidence>